<evidence type="ECO:0008006" key="3">
    <source>
        <dbReference type="Google" id="ProtNLM"/>
    </source>
</evidence>
<gene>
    <name evidence="1" type="ORF">CDAR_425321</name>
</gene>
<reference evidence="1 2" key="1">
    <citation type="submission" date="2021-06" db="EMBL/GenBank/DDBJ databases">
        <title>Caerostris darwini draft genome.</title>
        <authorList>
            <person name="Kono N."/>
            <person name="Arakawa K."/>
        </authorList>
    </citation>
    <scope>NUCLEOTIDE SEQUENCE [LARGE SCALE GENOMIC DNA]</scope>
</reference>
<comment type="caution">
    <text evidence="1">The sequence shown here is derived from an EMBL/GenBank/DDBJ whole genome shotgun (WGS) entry which is preliminary data.</text>
</comment>
<keyword evidence="2" id="KW-1185">Reference proteome</keyword>
<protein>
    <recommendedName>
        <fullName evidence="3">Transmembrane protein</fullName>
    </recommendedName>
</protein>
<dbReference type="AlphaFoldDB" id="A0AAV4UN12"/>
<evidence type="ECO:0000313" key="1">
    <source>
        <dbReference type="EMBL" id="GIY59129.1"/>
    </source>
</evidence>
<organism evidence="1 2">
    <name type="scientific">Caerostris darwini</name>
    <dbReference type="NCBI Taxonomy" id="1538125"/>
    <lineage>
        <taxon>Eukaryota</taxon>
        <taxon>Metazoa</taxon>
        <taxon>Ecdysozoa</taxon>
        <taxon>Arthropoda</taxon>
        <taxon>Chelicerata</taxon>
        <taxon>Arachnida</taxon>
        <taxon>Araneae</taxon>
        <taxon>Araneomorphae</taxon>
        <taxon>Entelegynae</taxon>
        <taxon>Araneoidea</taxon>
        <taxon>Araneidae</taxon>
        <taxon>Caerostris</taxon>
    </lineage>
</organism>
<dbReference type="Proteomes" id="UP001054837">
    <property type="component" value="Unassembled WGS sequence"/>
</dbReference>
<proteinExistence type="predicted"/>
<name>A0AAV4UN12_9ARAC</name>
<dbReference type="EMBL" id="BPLQ01011614">
    <property type="protein sequence ID" value="GIY59129.1"/>
    <property type="molecule type" value="Genomic_DNA"/>
</dbReference>
<evidence type="ECO:0000313" key="2">
    <source>
        <dbReference type="Proteomes" id="UP001054837"/>
    </source>
</evidence>
<sequence length="157" mass="18323">MFGGKWGGGFEIIEKLRFIPGRLLFHLGVNVVLKFFIFFPGFEWNGFLIIVLPRCCNCNLVIGTLRAPHATMKAPFGWHLGEGPERRDNARSPICRSVEVNVRSELIRVERRFVDRLLCTMVMRVLWQCVVFYVLRIYCNKCVQEQKRKWPSKFAGQ</sequence>
<accession>A0AAV4UN12</accession>